<dbReference type="RefSeq" id="WP_253476240.1">
    <property type="nucleotide sequence ID" value="NZ_JALJXV010000003.1"/>
</dbReference>
<evidence type="ECO:0000313" key="1">
    <source>
        <dbReference type="EMBL" id="MCP1674316.1"/>
    </source>
</evidence>
<organism evidence="1 2">
    <name type="scientific">Natronocella acetinitrilica</name>
    <dbReference type="NCBI Taxonomy" id="414046"/>
    <lineage>
        <taxon>Bacteria</taxon>
        <taxon>Pseudomonadati</taxon>
        <taxon>Pseudomonadota</taxon>
        <taxon>Gammaproteobacteria</taxon>
        <taxon>Chromatiales</taxon>
        <taxon>Ectothiorhodospiraceae</taxon>
        <taxon>Natronocella</taxon>
    </lineage>
</organism>
<dbReference type="EMBL" id="JALJXV010000003">
    <property type="protein sequence ID" value="MCP1674316.1"/>
    <property type="molecule type" value="Genomic_DNA"/>
</dbReference>
<reference evidence="1" key="1">
    <citation type="submission" date="2022-03" db="EMBL/GenBank/DDBJ databases">
        <title>Genomic Encyclopedia of Type Strains, Phase III (KMG-III): the genomes of soil and plant-associated and newly described type strains.</title>
        <authorList>
            <person name="Whitman W."/>
        </authorList>
    </citation>
    <scope>NUCLEOTIDE SEQUENCE</scope>
    <source>
        <strain evidence="1">ANL 6-2</strain>
    </source>
</reference>
<evidence type="ECO:0000313" key="2">
    <source>
        <dbReference type="Proteomes" id="UP001205843"/>
    </source>
</evidence>
<gene>
    <name evidence="1" type="ORF">J2T57_001418</name>
</gene>
<protein>
    <submittedName>
        <fullName evidence="1">Uncharacterized protein</fullName>
    </submittedName>
</protein>
<dbReference type="Proteomes" id="UP001205843">
    <property type="component" value="Unassembled WGS sequence"/>
</dbReference>
<comment type="caution">
    <text evidence="1">The sequence shown here is derived from an EMBL/GenBank/DDBJ whole genome shotgun (WGS) entry which is preliminary data.</text>
</comment>
<name>A0AAE3KB72_9GAMM</name>
<proteinExistence type="predicted"/>
<dbReference type="AlphaFoldDB" id="A0AAE3KB72"/>
<sequence length="187" mass="19954">MSAQATLHEQVIDALVNDLVDTLTNDRGMRYAIARQGHGGFNEMGPEGLARAFLDAGLNERAQDAPLGRVLEHLPSEAPVEALGVALKTSLLTEARRETLLREIADRLISAWDLPDGVSIKERGPALLEGGTDEPTLVATAYLEDATRVEGESRRATFRVRFAGPTGLVVDAVLLATDTGEEVGSAP</sequence>
<accession>A0AAE3KB72</accession>
<keyword evidence="2" id="KW-1185">Reference proteome</keyword>